<dbReference type="CDD" id="cd16913">
    <property type="entry name" value="YkuD_like"/>
    <property type="match status" value="1"/>
</dbReference>
<dbReference type="InterPro" id="IPR005490">
    <property type="entry name" value="LD_TPept_cat_dom"/>
</dbReference>
<keyword evidence="9" id="KW-1185">Reference proteome</keyword>
<dbReference type="GO" id="GO:0016740">
    <property type="term" value="F:transferase activity"/>
    <property type="evidence" value="ECO:0007669"/>
    <property type="project" value="UniProtKB-KW"/>
</dbReference>
<name>A0A3E0A8G5_9CHLR</name>
<dbReference type="PANTHER" id="PTHR30582:SF2">
    <property type="entry name" value="L,D-TRANSPEPTIDASE YCIB-RELATED"/>
    <property type="match status" value="1"/>
</dbReference>
<dbReference type="SUPFAM" id="SSF141523">
    <property type="entry name" value="L,D-transpeptidase catalytic domain-like"/>
    <property type="match status" value="1"/>
</dbReference>
<dbReference type="InterPro" id="IPR006311">
    <property type="entry name" value="TAT_signal"/>
</dbReference>
<proteinExistence type="predicted"/>
<sequence length="351" mass="40407">MKIENINRRDFLKYSALYSAGLWMAGSRAGSKFAGLHKADTDASKLGRVLFDDISVFAQPNPDSQVLKTLMFNDLVEYRYEQAVQNSHPHKEIWCRLTDSGYVPYKYLQPVENQINERVLDIPSGGQLAEITVPFTTAVVDQYKQNQRVKEDQMFFYGSTHWIYGLGKDEAGTYYYKVQEDRWEDSFYVDATHMRLIAEDELAPTSTTGDQTKKVIRINLNEQYLVAYENERPVFMSALSSGQLTGDVDLTTPQGNFKVNYKRPSRHMVHTDRISINDNELYGVPWVSYFTDSGIAFHGTYWHNDFSQPNSHGCINLPIPAARWIYLWTQPVVPPREKKYVSNSGTRVEVY</sequence>
<evidence type="ECO:0000313" key="9">
    <source>
        <dbReference type="Proteomes" id="UP000256388"/>
    </source>
</evidence>
<evidence type="ECO:0000256" key="2">
    <source>
        <dbReference type="ARBA" id="ARBA00022679"/>
    </source>
</evidence>
<dbReference type="GO" id="GO:0008360">
    <property type="term" value="P:regulation of cell shape"/>
    <property type="evidence" value="ECO:0007669"/>
    <property type="project" value="UniProtKB-UniRule"/>
</dbReference>
<dbReference type="GO" id="GO:0018104">
    <property type="term" value="P:peptidoglycan-protein cross-linking"/>
    <property type="evidence" value="ECO:0007669"/>
    <property type="project" value="TreeGrafter"/>
</dbReference>
<keyword evidence="5 6" id="KW-0961">Cell wall biogenesis/degradation</keyword>
<dbReference type="InterPro" id="IPR038063">
    <property type="entry name" value="Transpep_catalytic_dom"/>
</dbReference>
<accession>A0A3E0A8G5</accession>
<evidence type="ECO:0000256" key="6">
    <source>
        <dbReference type="PROSITE-ProRule" id="PRU01373"/>
    </source>
</evidence>
<evidence type="ECO:0000256" key="4">
    <source>
        <dbReference type="ARBA" id="ARBA00022984"/>
    </source>
</evidence>
<keyword evidence="3 6" id="KW-0133">Cell shape</keyword>
<keyword evidence="4 6" id="KW-0573">Peptidoglycan synthesis</keyword>
<comment type="pathway">
    <text evidence="1 6">Cell wall biogenesis; peptidoglycan biosynthesis.</text>
</comment>
<comment type="caution">
    <text evidence="8">The sequence shown here is derived from an EMBL/GenBank/DDBJ whole genome shotgun (WGS) entry which is preliminary data.</text>
</comment>
<feature type="active site" description="Proton donor/acceptor" evidence="6">
    <location>
        <position position="298"/>
    </location>
</feature>
<dbReference type="Gene3D" id="2.40.440.10">
    <property type="entry name" value="L,D-transpeptidase catalytic domain-like"/>
    <property type="match status" value="1"/>
</dbReference>
<dbReference type="RefSeq" id="WP_116225692.1">
    <property type="nucleotide sequence ID" value="NZ_AP018437.1"/>
</dbReference>
<evidence type="ECO:0000259" key="7">
    <source>
        <dbReference type="PROSITE" id="PS52029"/>
    </source>
</evidence>
<evidence type="ECO:0000256" key="3">
    <source>
        <dbReference type="ARBA" id="ARBA00022960"/>
    </source>
</evidence>
<keyword evidence="2" id="KW-0808">Transferase</keyword>
<evidence type="ECO:0000313" key="8">
    <source>
        <dbReference type="EMBL" id="REG07220.1"/>
    </source>
</evidence>
<dbReference type="PANTHER" id="PTHR30582">
    <property type="entry name" value="L,D-TRANSPEPTIDASE"/>
    <property type="match status" value="1"/>
</dbReference>
<dbReference type="GO" id="GO:0071972">
    <property type="term" value="F:peptidoglycan L,D-transpeptidase activity"/>
    <property type="evidence" value="ECO:0007669"/>
    <property type="project" value="TreeGrafter"/>
</dbReference>
<dbReference type="EMBL" id="QUMS01000003">
    <property type="protein sequence ID" value="REG07220.1"/>
    <property type="molecule type" value="Genomic_DNA"/>
</dbReference>
<dbReference type="GO" id="GO:0005576">
    <property type="term" value="C:extracellular region"/>
    <property type="evidence" value="ECO:0007669"/>
    <property type="project" value="TreeGrafter"/>
</dbReference>
<feature type="active site" description="Nucleophile" evidence="6">
    <location>
        <position position="314"/>
    </location>
</feature>
<dbReference type="InterPro" id="IPR050979">
    <property type="entry name" value="LD-transpeptidase"/>
</dbReference>
<dbReference type="PROSITE" id="PS51318">
    <property type="entry name" value="TAT"/>
    <property type="match status" value="1"/>
</dbReference>
<dbReference type="OrthoDB" id="160089at2"/>
<protein>
    <submittedName>
        <fullName evidence="8">L,D-transpeptidase-like protein</fullName>
    </submittedName>
</protein>
<evidence type="ECO:0000256" key="1">
    <source>
        <dbReference type="ARBA" id="ARBA00004752"/>
    </source>
</evidence>
<dbReference type="Pfam" id="PF03734">
    <property type="entry name" value="YkuD"/>
    <property type="match status" value="1"/>
</dbReference>
<dbReference type="AlphaFoldDB" id="A0A3E0A8G5"/>
<dbReference type="PROSITE" id="PS52029">
    <property type="entry name" value="LD_TPASE"/>
    <property type="match status" value="1"/>
</dbReference>
<organism evidence="8 9">
    <name type="scientific">Pelolinea submarina</name>
    <dbReference type="NCBI Taxonomy" id="913107"/>
    <lineage>
        <taxon>Bacteria</taxon>
        <taxon>Bacillati</taxon>
        <taxon>Chloroflexota</taxon>
        <taxon>Anaerolineae</taxon>
        <taxon>Anaerolineales</taxon>
        <taxon>Anaerolineaceae</taxon>
        <taxon>Pelolinea</taxon>
    </lineage>
</organism>
<reference evidence="8 9" key="1">
    <citation type="submission" date="2018-08" db="EMBL/GenBank/DDBJ databases">
        <title>Genomic Encyclopedia of Type Strains, Phase IV (KMG-IV): sequencing the most valuable type-strain genomes for metagenomic binning, comparative biology and taxonomic classification.</title>
        <authorList>
            <person name="Goeker M."/>
        </authorList>
    </citation>
    <scope>NUCLEOTIDE SEQUENCE [LARGE SCALE GENOMIC DNA]</scope>
    <source>
        <strain evidence="8 9">DSM 23923</strain>
    </source>
</reference>
<feature type="domain" description="L,D-TPase catalytic" evidence="7">
    <location>
        <begin position="214"/>
        <end position="351"/>
    </location>
</feature>
<dbReference type="Proteomes" id="UP000256388">
    <property type="component" value="Unassembled WGS sequence"/>
</dbReference>
<dbReference type="UniPathway" id="UPA00219"/>
<evidence type="ECO:0000256" key="5">
    <source>
        <dbReference type="ARBA" id="ARBA00023316"/>
    </source>
</evidence>
<gene>
    <name evidence="8" type="ORF">DFR64_2425</name>
</gene>
<dbReference type="GO" id="GO:0071555">
    <property type="term" value="P:cell wall organization"/>
    <property type="evidence" value="ECO:0007669"/>
    <property type="project" value="UniProtKB-UniRule"/>
</dbReference>